<keyword evidence="1" id="KW-0969">Cilium</keyword>
<keyword evidence="1" id="KW-0282">Flagellum</keyword>
<evidence type="ECO:0000313" key="1">
    <source>
        <dbReference type="EMBL" id="ACB84984.1"/>
    </source>
</evidence>
<reference evidence="1 2" key="1">
    <citation type="submission" date="2008-04" db="EMBL/GenBank/DDBJ databases">
        <title>Complete sequence of chromosome of Natranaerobius thermophilus JW/NM-WN-LF.</title>
        <authorList>
            <consortium name="US DOE Joint Genome Institute"/>
            <person name="Copeland A."/>
            <person name="Lucas S."/>
            <person name="Lapidus A."/>
            <person name="Glavina del Rio T."/>
            <person name="Dalin E."/>
            <person name="Tice H."/>
            <person name="Bruce D."/>
            <person name="Goodwin L."/>
            <person name="Pitluck S."/>
            <person name="Chertkov O."/>
            <person name="Brettin T."/>
            <person name="Detter J.C."/>
            <person name="Han C."/>
            <person name="Kuske C.R."/>
            <person name="Schmutz J."/>
            <person name="Larimer F."/>
            <person name="Land M."/>
            <person name="Hauser L."/>
            <person name="Kyrpides N."/>
            <person name="Lykidis A."/>
            <person name="Mesbah N.M."/>
            <person name="Wiegel J."/>
        </authorList>
    </citation>
    <scope>NUCLEOTIDE SEQUENCE [LARGE SCALE GENOMIC DNA]</scope>
    <source>
        <strain evidence="2">ATCC BAA-1301 / DSM 18059 / JW/NM-WN-LF</strain>
    </source>
</reference>
<gene>
    <name evidence="1" type="ordered locus">Nther_1401</name>
</gene>
<dbReference type="OrthoDB" id="9799862at2"/>
<reference evidence="1 2" key="2">
    <citation type="journal article" date="2011" name="J. Bacteriol.">
        <title>Complete genome sequence of the anaerobic, halophilic alkalithermophile Natranaerobius thermophilus JW/NM-WN-LF.</title>
        <authorList>
            <person name="Zhao B."/>
            <person name="Mesbah N.M."/>
            <person name="Dalin E."/>
            <person name="Goodwin L."/>
            <person name="Nolan M."/>
            <person name="Pitluck S."/>
            <person name="Chertkov O."/>
            <person name="Brettin T.S."/>
            <person name="Han J."/>
            <person name="Larimer F.W."/>
            <person name="Land M.L."/>
            <person name="Hauser L."/>
            <person name="Kyrpides N."/>
            <person name="Wiegel J."/>
        </authorList>
    </citation>
    <scope>NUCLEOTIDE SEQUENCE [LARGE SCALE GENOMIC DNA]</scope>
    <source>
        <strain evidence="2">ATCC BAA-1301 / DSM 18059 / JW/NM-WN-LF</strain>
    </source>
</reference>
<dbReference type="InParanoid" id="B2A354"/>
<dbReference type="EMBL" id="CP001034">
    <property type="protein sequence ID" value="ACB84984.1"/>
    <property type="molecule type" value="Genomic_DNA"/>
</dbReference>
<dbReference type="InterPro" id="IPR009384">
    <property type="entry name" value="SwrD-like"/>
</dbReference>
<accession>B2A354</accession>
<dbReference type="PANTHER" id="PTHR39185:SF1">
    <property type="entry name" value="SWARMING MOTILITY PROTEIN SWRD"/>
    <property type="match status" value="1"/>
</dbReference>
<dbReference type="KEGG" id="nth:Nther_1401"/>
<name>B2A354_NATTJ</name>
<organism evidence="1 2">
    <name type="scientific">Natranaerobius thermophilus (strain ATCC BAA-1301 / DSM 18059 / JW/NM-WN-LF)</name>
    <dbReference type="NCBI Taxonomy" id="457570"/>
    <lineage>
        <taxon>Bacteria</taxon>
        <taxon>Bacillati</taxon>
        <taxon>Bacillota</taxon>
        <taxon>Clostridia</taxon>
        <taxon>Natranaerobiales</taxon>
        <taxon>Natranaerobiaceae</taxon>
        <taxon>Natranaerobius</taxon>
    </lineage>
</organism>
<dbReference type="AlphaFoldDB" id="B2A354"/>
<protein>
    <submittedName>
        <fullName evidence="1">Flagellar FlbD family protein</fullName>
    </submittedName>
</protein>
<dbReference type="PANTHER" id="PTHR39185">
    <property type="entry name" value="SWARMING MOTILITY PROTEIN SWRD"/>
    <property type="match status" value="1"/>
</dbReference>
<proteinExistence type="predicted"/>
<dbReference type="FunCoup" id="B2A354">
    <property type="interactions" value="38"/>
</dbReference>
<dbReference type="Pfam" id="PF06289">
    <property type="entry name" value="FlbD"/>
    <property type="match status" value="1"/>
</dbReference>
<dbReference type="Proteomes" id="UP000001683">
    <property type="component" value="Chromosome"/>
</dbReference>
<sequence length="80" mass="9190">MIRVTRFNGKEYIVNADLIEFVEETPDTVITLVTGRKVLVKETSEEVIDLVIEYRRRVGCHPATIQIKDKNQVNANDSEK</sequence>
<keyword evidence="1" id="KW-0966">Cell projection</keyword>
<evidence type="ECO:0000313" key="2">
    <source>
        <dbReference type="Proteomes" id="UP000001683"/>
    </source>
</evidence>
<dbReference type="STRING" id="457570.Nther_1401"/>
<dbReference type="eggNOG" id="COG1582">
    <property type="taxonomic scope" value="Bacteria"/>
</dbReference>
<keyword evidence="2" id="KW-1185">Reference proteome</keyword>
<dbReference type="RefSeq" id="WP_012447858.1">
    <property type="nucleotide sequence ID" value="NC_010718.1"/>
</dbReference>
<dbReference type="HOGENOM" id="CLU_173020_2_1_9"/>